<dbReference type="EMBL" id="JAWQEG010001027">
    <property type="protein sequence ID" value="KAK3883076.1"/>
    <property type="molecule type" value="Genomic_DNA"/>
</dbReference>
<reference evidence="3" key="1">
    <citation type="submission" date="2023-10" db="EMBL/GenBank/DDBJ databases">
        <title>Genome assemblies of two species of porcelain crab, Petrolisthes cinctipes and Petrolisthes manimaculis (Anomura: Porcellanidae).</title>
        <authorList>
            <person name="Angst P."/>
        </authorList>
    </citation>
    <scope>NUCLEOTIDE SEQUENCE</scope>
    <source>
        <strain evidence="3">PB745_01</strain>
        <tissue evidence="3">Gill</tissue>
    </source>
</reference>
<dbReference type="Proteomes" id="UP001286313">
    <property type="component" value="Unassembled WGS sequence"/>
</dbReference>
<accession>A0AAE1G0E6</accession>
<feature type="compositionally biased region" description="Low complexity" evidence="1">
    <location>
        <begin position="81"/>
        <end position="102"/>
    </location>
</feature>
<feature type="chain" id="PRO_5042166234" evidence="2">
    <location>
        <begin position="23"/>
        <end position="121"/>
    </location>
</feature>
<comment type="caution">
    <text evidence="3">The sequence shown here is derived from an EMBL/GenBank/DDBJ whole genome shotgun (WGS) entry which is preliminary data.</text>
</comment>
<protein>
    <submittedName>
        <fullName evidence="3">Uncharacterized protein</fullName>
    </submittedName>
</protein>
<dbReference type="AlphaFoldDB" id="A0AAE1G0E6"/>
<keyword evidence="4" id="KW-1185">Reference proteome</keyword>
<evidence type="ECO:0000313" key="3">
    <source>
        <dbReference type="EMBL" id="KAK3883076.1"/>
    </source>
</evidence>
<organism evidence="3 4">
    <name type="scientific">Petrolisthes cinctipes</name>
    <name type="common">Flat porcelain crab</name>
    <dbReference type="NCBI Taxonomy" id="88211"/>
    <lineage>
        <taxon>Eukaryota</taxon>
        <taxon>Metazoa</taxon>
        <taxon>Ecdysozoa</taxon>
        <taxon>Arthropoda</taxon>
        <taxon>Crustacea</taxon>
        <taxon>Multicrustacea</taxon>
        <taxon>Malacostraca</taxon>
        <taxon>Eumalacostraca</taxon>
        <taxon>Eucarida</taxon>
        <taxon>Decapoda</taxon>
        <taxon>Pleocyemata</taxon>
        <taxon>Anomura</taxon>
        <taxon>Galatheoidea</taxon>
        <taxon>Porcellanidae</taxon>
        <taxon>Petrolisthes</taxon>
    </lineage>
</organism>
<feature type="compositionally biased region" description="Pro residues" evidence="1">
    <location>
        <begin position="58"/>
        <end position="80"/>
    </location>
</feature>
<feature type="signal peptide" evidence="2">
    <location>
        <begin position="1"/>
        <end position="22"/>
    </location>
</feature>
<name>A0AAE1G0E6_PETCI</name>
<evidence type="ECO:0000256" key="2">
    <source>
        <dbReference type="SAM" id="SignalP"/>
    </source>
</evidence>
<sequence>MTLCPYVVMFAFLHLHMYCTHTQFNTRSVALSFHPPVSSRYALPSHLLSNHVLSALNPSPPPVTPSTPHPPTHSPSPPISPSVSPTHNPPTTTSPLPCSSSPFLPPTLPTHHSPPSEVYCV</sequence>
<gene>
    <name evidence="3" type="ORF">Pcinc_012588</name>
</gene>
<proteinExistence type="predicted"/>
<evidence type="ECO:0000313" key="4">
    <source>
        <dbReference type="Proteomes" id="UP001286313"/>
    </source>
</evidence>
<feature type="region of interest" description="Disordered" evidence="1">
    <location>
        <begin position="54"/>
        <end position="121"/>
    </location>
</feature>
<feature type="compositionally biased region" description="Low complexity" evidence="1">
    <location>
        <begin position="109"/>
        <end position="121"/>
    </location>
</feature>
<keyword evidence="2" id="KW-0732">Signal</keyword>
<evidence type="ECO:0000256" key="1">
    <source>
        <dbReference type="SAM" id="MobiDB-lite"/>
    </source>
</evidence>